<keyword evidence="9" id="KW-0560">Oxidoreductase</keyword>
<keyword evidence="11 14" id="KW-0472">Membrane</keyword>
<dbReference type="STRING" id="283909.R7TPA3"/>
<organism evidence="17">
    <name type="scientific">Capitella teleta</name>
    <name type="common">Polychaete worm</name>
    <dbReference type="NCBI Taxonomy" id="283909"/>
    <lineage>
        <taxon>Eukaryota</taxon>
        <taxon>Metazoa</taxon>
        <taxon>Spiralia</taxon>
        <taxon>Lophotrochozoa</taxon>
        <taxon>Annelida</taxon>
        <taxon>Polychaeta</taxon>
        <taxon>Sedentaria</taxon>
        <taxon>Scolecida</taxon>
        <taxon>Capitellidae</taxon>
        <taxon>Capitella</taxon>
    </lineage>
</organism>
<dbReference type="InterPro" id="IPR013130">
    <property type="entry name" value="Fe3_Rdtase_TM_dom"/>
</dbReference>
<dbReference type="HOGENOM" id="CLU_034618_1_1_1"/>
<evidence type="ECO:0000256" key="8">
    <source>
        <dbReference type="ARBA" id="ARBA00022989"/>
    </source>
</evidence>
<dbReference type="InterPro" id="IPR051267">
    <property type="entry name" value="STEAP_metalloreductase"/>
</dbReference>
<evidence type="ECO:0000256" key="1">
    <source>
        <dbReference type="ARBA" id="ARBA00001970"/>
    </source>
</evidence>
<feature type="transmembrane region" description="Helical" evidence="14">
    <location>
        <begin position="283"/>
        <end position="307"/>
    </location>
</feature>
<comment type="subcellular location">
    <subcellularLocation>
        <location evidence="3">Endosome membrane</location>
        <topology evidence="3">Multi-pass membrane protein</topology>
    </subcellularLocation>
</comment>
<dbReference type="GO" id="GO:0005886">
    <property type="term" value="C:plasma membrane"/>
    <property type="evidence" value="ECO:0007669"/>
    <property type="project" value="TreeGrafter"/>
</dbReference>
<proteinExistence type="inferred from homology"/>
<dbReference type="PANTHER" id="PTHR14239:SF0">
    <property type="entry name" value="F420-DEPENDENT NADP REDUCTASE"/>
    <property type="match status" value="1"/>
</dbReference>
<keyword evidence="10" id="KW-0186">Copper</keyword>
<comment type="catalytic activity">
    <reaction evidence="12">
        <text>2 Cu(+) + NADP(+) + H(+) = 2 Cu(2+) + NADPH</text>
        <dbReference type="Rhea" id="RHEA:71771"/>
        <dbReference type="ChEBI" id="CHEBI:15378"/>
        <dbReference type="ChEBI" id="CHEBI:29036"/>
        <dbReference type="ChEBI" id="CHEBI:49552"/>
        <dbReference type="ChEBI" id="CHEBI:57783"/>
        <dbReference type="ChEBI" id="CHEBI:58349"/>
    </reaction>
    <physiologicalReaction direction="right-to-left" evidence="12">
        <dbReference type="Rhea" id="RHEA:71773"/>
    </physiologicalReaction>
</comment>
<evidence type="ECO:0000256" key="5">
    <source>
        <dbReference type="ARBA" id="ARBA00022496"/>
    </source>
</evidence>
<dbReference type="InterPro" id="IPR036291">
    <property type="entry name" value="NAD(P)-bd_dom_sf"/>
</dbReference>
<feature type="domain" description="Pyrroline-5-carboxylate reductase catalytic N-terminal" evidence="16">
    <location>
        <begin position="8"/>
        <end position="101"/>
    </location>
</feature>
<keyword evidence="6 14" id="KW-0812">Transmembrane</keyword>
<dbReference type="EMBL" id="KB309107">
    <property type="protein sequence ID" value="ELT95499.1"/>
    <property type="molecule type" value="Genomic_DNA"/>
</dbReference>
<dbReference type="GO" id="GO:0010008">
    <property type="term" value="C:endosome membrane"/>
    <property type="evidence" value="ECO:0007669"/>
    <property type="project" value="UniProtKB-SubCell"/>
</dbReference>
<dbReference type="PANTHER" id="PTHR14239">
    <property type="entry name" value="DUDULIN-RELATED"/>
    <property type="match status" value="1"/>
</dbReference>
<reference evidence="19" key="1">
    <citation type="submission" date="2012-12" db="EMBL/GenBank/DDBJ databases">
        <authorList>
            <person name="Hellsten U."/>
            <person name="Grimwood J."/>
            <person name="Chapman J.A."/>
            <person name="Shapiro H."/>
            <person name="Aerts A."/>
            <person name="Otillar R.P."/>
            <person name="Terry A.Y."/>
            <person name="Boore J.L."/>
            <person name="Simakov O."/>
            <person name="Marletaz F."/>
            <person name="Cho S.-J."/>
            <person name="Edsinger-Gonzales E."/>
            <person name="Havlak P."/>
            <person name="Kuo D.-H."/>
            <person name="Larsson T."/>
            <person name="Lv J."/>
            <person name="Arendt D."/>
            <person name="Savage R."/>
            <person name="Osoegawa K."/>
            <person name="de Jong P."/>
            <person name="Lindberg D.R."/>
            <person name="Seaver E.C."/>
            <person name="Weisblat D.A."/>
            <person name="Putnam N.H."/>
            <person name="Grigoriev I.V."/>
            <person name="Rokhsar D.S."/>
        </authorList>
    </citation>
    <scope>NUCLEOTIDE SEQUENCE</scope>
    <source>
        <strain evidence="19">I ESC-2004</strain>
    </source>
</reference>
<evidence type="ECO:0000259" key="15">
    <source>
        <dbReference type="Pfam" id="PF01794"/>
    </source>
</evidence>
<evidence type="ECO:0000313" key="18">
    <source>
        <dbReference type="EnsemblMetazoa" id="CapteP209914"/>
    </source>
</evidence>
<dbReference type="GO" id="GO:0006826">
    <property type="term" value="P:iron ion transport"/>
    <property type="evidence" value="ECO:0007669"/>
    <property type="project" value="UniProtKB-KW"/>
</dbReference>
<evidence type="ECO:0000256" key="9">
    <source>
        <dbReference type="ARBA" id="ARBA00023002"/>
    </source>
</evidence>
<feature type="transmembrane region" description="Helical" evidence="14">
    <location>
        <begin position="372"/>
        <end position="394"/>
    </location>
</feature>
<keyword evidence="8 14" id="KW-1133">Transmembrane helix</keyword>
<sequence length="477" mass="53903">MEKTLSSKVSIIGTGDFGRALGVRLIQGGYDVTYGSQDPSSRRDFMEAINPALTGVRIVRISDALDASDVIILAINAQNYATLRPYAKLLDEKIIVEVSNPEKFSKEKSAAERLQEMFPTARVCKAFNTVSAYALSDSNPVAGGSNLVYVSADDLEVRAHVKRMAVDMGLQALEMGGLQSARKLERAQQTLLLGWGWATVVTGVWFAFWLTYETCRRFVMRDTDPSRFPMNVFNVVMSTMAITNLALCYLPGCIAAFLQIAWGTKYRAFPRWMDLWLKMRKQLGLYGLIFALMHVFISVCLMNPGYYPFFYKKNSTDSHGHNTGHNLMTWRAELCILLGALSTGLYILLGITSLPSVGAMLNWREWRFVQSYLGHACLLLGLGHVVVLVYRLWLRYTFVKLIQAPHFLSLLLGFLALFLRLILWIPFVNSYVWKIRKGYVRGAKRDEEASVSDSDSGDWRGEHNNGYVRDERLNVKF</sequence>
<reference evidence="17 19" key="2">
    <citation type="journal article" date="2013" name="Nature">
        <title>Insights into bilaterian evolution from three spiralian genomes.</title>
        <authorList>
            <person name="Simakov O."/>
            <person name="Marletaz F."/>
            <person name="Cho S.J."/>
            <person name="Edsinger-Gonzales E."/>
            <person name="Havlak P."/>
            <person name="Hellsten U."/>
            <person name="Kuo D.H."/>
            <person name="Larsson T."/>
            <person name="Lv J."/>
            <person name="Arendt D."/>
            <person name="Savage R."/>
            <person name="Osoegawa K."/>
            <person name="de Jong P."/>
            <person name="Grimwood J."/>
            <person name="Chapman J.A."/>
            <person name="Shapiro H."/>
            <person name="Aerts A."/>
            <person name="Otillar R.P."/>
            <person name="Terry A.Y."/>
            <person name="Boore J.L."/>
            <person name="Grigoriev I.V."/>
            <person name="Lindberg D.R."/>
            <person name="Seaver E.C."/>
            <person name="Weisblat D.A."/>
            <person name="Putnam N.H."/>
            <person name="Rokhsar D.S."/>
        </authorList>
    </citation>
    <scope>NUCLEOTIDE SEQUENCE</scope>
    <source>
        <strain evidence="17 19">I ESC-2004</strain>
    </source>
</reference>
<evidence type="ECO:0000313" key="17">
    <source>
        <dbReference type="EMBL" id="ELT95499.1"/>
    </source>
</evidence>
<evidence type="ECO:0000256" key="3">
    <source>
        <dbReference type="ARBA" id="ARBA00004337"/>
    </source>
</evidence>
<dbReference type="GO" id="GO:0015677">
    <property type="term" value="P:copper ion import"/>
    <property type="evidence" value="ECO:0007669"/>
    <property type="project" value="TreeGrafter"/>
</dbReference>
<accession>R7TPA3</accession>
<dbReference type="Proteomes" id="UP000014760">
    <property type="component" value="Unassembled WGS sequence"/>
</dbReference>
<comment type="similarity">
    <text evidence="4">Belongs to the STEAP family.</text>
</comment>
<dbReference type="GO" id="GO:0052851">
    <property type="term" value="F:ferric-chelate reductase (NADPH) activity"/>
    <property type="evidence" value="ECO:0007669"/>
    <property type="project" value="TreeGrafter"/>
</dbReference>
<evidence type="ECO:0000256" key="12">
    <source>
        <dbReference type="ARBA" id="ARBA00048958"/>
    </source>
</evidence>
<feature type="transmembrane region" description="Helical" evidence="14">
    <location>
        <begin position="406"/>
        <end position="427"/>
    </location>
</feature>
<evidence type="ECO:0008006" key="20">
    <source>
        <dbReference type="Google" id="ProtNLM"/>
    </source>
</evidence>
<feature type="transmembrane region" description="Helical" evidence="14">
    <location>
        <begin position="327"/>
        <end position="351"/>
    </location>
</feature>
<evidence type="ECO:0000313" key="19">
    <source>
        <dbReference type="Proteomes" id="UP000014760"/>
    </source>
</evidence>
<dbReference type="InterPro" id="IPR028939">
    <property type="entry name" value="P5C_Rdtase_cat_N"/>
</dbReference>
<keyword evidence="5" id="KW-0410">Iron transport</keyword>
<evidence type="ECO:0000256" key="14">
    <source>
        <dbReference type="SAM" id="Phobius"/>
    </source>
</evidence>
<dbReference type="EMBL" id="AMQN01011797">
    <property type="status" value="NOT_ANNOTATED_CDS"/>
    <property type="molecule type" value="Genomic_DNA"/>
</dbReference>
<reference evidence="18" key="3">
    <citation type="submission" date="2015-06" db="UniProtKB">
        <authorList>
            <consortium name="EnsemblMetazoa"/>
        </authorList>
    </citation>
    <scope>IDENTIFICATION</scope>
</reference>
<evidence type="ECO:0000256" key="13">
    <source>
        <dbReference type="ARBA" id="ARBA00049387"/>
    </source>
</evidence>
<keyword evidence="7" id="KW-0967">Endosome</keyword>
<feature type="transmembrane region" description="Helical" evidence="14">
    <location>
        <begin position="232"/>
        <end position="262"/>
    </location>
</feature>
<evidence type="ECO:0000256" key="4">
    <source>
        <dbReference type="ARBA" id="ARBA00007729"/>
    </source>
</evidence>
<keyword evidence="19" id="KW-1185">Reference proteome</keyword>
<evidence type="ECO:0000256" key="10">
    <source>
        <dbReference type="ARBA" id="ARBA00023008"/>
    </source>
</evidence>
<evidence type="ECO:0000256" key="2">
    <source>
        <dbReference type="ARBA" id="ARBA00001974"/>
    </source>
</evidence>
<evidence type="ECO:0000259" key="16">
    <source>
        <dbReference type="Pfam" id="PF03807"/>
    </source>
</evidence>
<keyword evidence="5" id="KW-0813">Transport</keyword>
<dbReference type="Gene3D" id="3.40.50.720">
    <property type="entry name" value="NAD(P)-binding Rossmann-like Domain"/>
    <property type="match status" value="1"/>
</dbReference>
<dbReference type="Pfam" id="PF03807">
    <property type="entry name" value="F420_oxidored"/>
    <property type="match status" value="1"/>
</dbReference>
<evidence type="ECO:0000256" key="11">
    <source>
        <dbReference type="ARBA" id="ARBA00023136"/>
    </source>
</evidence>
<feature type="domain" description="Ferric oxidoreductase" evidence="15">
    <location>
        <begin position="239"/>
        <end position="370"/>
    </location>
</feature>
<gene>
    <name evidence="17" type="ORF">CAPTEDRAFT_209914</name>
</gene>
<comment type="catalytic activity">
    <reaction evidence="13">
        <text>2 Fe(2+) + NADP(+) + H(+) = 2 Fe(3+) + NADPH</text>
        <dbReference type="Rhea" id="RHEA:71767"/>
        <dbReference type="ChEBI" id="CHEBI:15378"/>
        <dbReference type="ChEBI" id="CHEBI:29033"/>
        <dbReference type="ChEBI" id="CHEBI:29034"/>
        <dbReference type="ChEBI" id="CHEBI:57783"/>
        <dbReference type="ChEBI" id="CHEBI:58349"/>
    </reaction>
    <physiologicalReaction direction="right-to-left" evidence="13">
        <dbReference type="Rhea" id="RHEA:71769"/>
    </physiologicalReaction>
</comment>
<dbReference type="GO" id="GO:0008823">
    <property type="term" value="F:cupric reductase (NADH) activity"/>
    <property type="evidence" value="ECO:0007669"/>
    <property type="project" value="TreeGrafter"/>
</dbReference>
<dbReference type="AlphaFoldDB" id="R7TPA3"/>
<protein>
    <recommendedName>
        <fullName evidence="20">Ferric oxidoreductase domain-containing protein</fullName>
    </recommendedName>
</protein>
<comment type="cofactor">
    <cofactor evidence="1">
        <name>heme b</name>
        <dbReference type="ChEBI" id="CHEBI:60344"/>
    </cofactor>
</comment>
<dbReference type="OMA" id="EKRQFIQ"/>
<feature type="transmembrane region" description="Helical" evidence="14">
    <location>
        <begin position="192"/>
        <end position="212"/>
    </location>
</feature>
<dbReference type="OrthoDB" id="550646at2759"/>
<evidence type="ECO:0000256" key="6">
    <source>
        <dbReference type="ARBA" id="ARBA00022692"/>
    </source>
</evidence>
<keyword evidence="5" id="KW-0408">Iron</keyword>
<dbReference type="Pfam" id="PF01794">
    <property type="entry name" value="Ferric_reduct"/>
    <property type="match status" value="1"/>
</dbReference>
<comment type="cofactor">
    <cofactor evidence="2">
        <name>FAD</name>
        <dbReference type="ChEBI" id="CHEBI:57692"/>
    </cofactor>
</comment>
<evidence type="ECO:0000256" key="7">
    <source>
        <dbReference type="ARBA" id="ARBA00022753"/>
    </source>
</evidence>
<name>R7TPA3_CAPTE</name>
<keyword evidence="5" id="KW-0406">Ion transport</keyword>
<dbReference type="SUPFAM" id="SSF51735">
    <property type="entry name" value="NAD(P)-binding Rossmann-fold domains"/>
    <property type="match status" value="1"/>
</dbReference>
<dbReference type="EnsemblMetazoa" id="CapteT209914">
    <property type="protein sequence ID" value="CapteP209914"/>
    <property type="gene ID" value="CapteG209914"/>
</dbReference>